<evidence type="ECO:0000313" key="3">
    <source>
        <dbReference type="Proteomes" id="UP000672657"/>
    </source>
</evidence>
<dbReference type="InterPro" id="IPR007138">
    <property type="entry name" value="ABM_dom"/>
</dbReference>
<dbReference type="PANTHER" id="PTHR33336">
    <property type="entry name" value="QUINOL MONOOXYGENASE YGIN-RELATED"/>
    <property type="match status" value="1"/>
</dbReference>
<accession>A0ABN7QC54</accession>
<keyword evidence="3" id="KW-1185">Reference proteome</keyword>
<dbReference type="InterPro" id="IPR011008">
    <property type="entry name" value="Dimeric_a/b-barrel"/>
</dbReference>
<proteinExistence type="predicted"/>
<dbReference type="PROSITE" id="PS51725">
    <property type="entry name" value="ABM"/>
    <property type="match status" value="1"/>
</dbReference>
<dbReference type="Proteomes" id="UP000672657">
    <property type="component" value="Unassembled WGS sequence"/>
</dbReference>
<dbReference type="Gene3D" id="3.30.70.100">
    <property type="match status" value="1"/>
</dbReference>
<protein>
    <recommendedName>
        <fullName evidence="1">ABM domain-containing protein</fullName>
    </recommendedName>
</protein>
<dbReference type="InterPro" id="IPR050744">
    <property type="entry name" value="AI-2_Isomerase_LsrG"/>
</dbReference>
<feature type="domain" description="ABM" evidence="1">
    <location>
        <begin position="2"/>
        <end position="89"/>
    </location>
</feature>
<dbReference type="Pfam" id="PF03992">
    <property type="entry name" value="ABM"/>
    <property type="match status" value="1"/>
</dbReference>
<reference evidence="2 3" key="1">
    <citation type="submission" date="2021-03" db="EMBL/GenBank/DDBJ databases">
        <authorList>
            <person name="Peeters C."/>
        </authorList>
    </citation>
    <scope>NUCLEOTIDE SEQUENCE [LARGE SCALE GENOMIC DNA]</scope>
    <source>
        <strain evidence="2 3">LMG 26411</strain>
    </source>
</reference>
<gene>
    <name evidence="2" type="ORF">LMG26411_05874</name>
</gene>
<comment type="caution">
    <text evidence="2">The sequence shown here is derived from an EMBL/GenBank/DDBJ whole genome shotgun (WGS) entry which is preliminary data.</text>
</comment>
<sequence length="93" mass="10377">MLGVVAQITVKQGAEAQFEELANQMVQASRQEEGCLEYGLWRTEVAGQYAFVERYKDEAAVEAHRKSDHFRQIGRAMGAFMEGAPTVLRLTAV</sequence>
<dbReference type="RefSeq" id="WP_211956728.1">
    <property type="nucleotide sequence ID" value="NZ_CAJPVI010000045.1"/>
</dbReference>
<name>A0ABN7QC54_9BURK</name>
<organism evidence="2 3">
    <name type="scientific">Cupriavidus numazuensis</name>
    <dbReference type="NCBI Taxonomy" id="221992"/>
    <lineage>
        <taxon>Bacteria</taxon>
        <taxon>Pseudomonadati</taxon>
        <taxon>Pseudomonadota</taxon>
        <taxon>Betaproteobacteria</taxon>
        <taxon>Burkholderiales</taxon>
        <taxon>Burkholderiaceae</taxon>
        <taxon>Cupriavidus</taxon>
    </lineage>
</organism>
<dbReference type="PANTHER" id="PTHR33336:SF15">
    <property type="entry name" value="ABM DOMAIN-CONTAINING PROTEIN"/>
    <property type="match status" value="1"/>
</dbReference>
<dbReference type="EMBL" id="CAJPVI010000045">
    <property type="protein sequence ID" value="CAG2158188.1"/>
    <property type="molecule type" value="Genomic_DNA"/>
</dbReference>
<evidence type="ECO:0000259" key="1">
    <source>
        <dbReference type="PROSITE" id="PS51725"/>
    </source>
</evidence>
<evidence type="ECO:0000313" key="2">
    <source>
        <dbReference type="EMBL" id="CAG2158188.1"/>
    </source>
</evidence>
<dbReference type="SUPFAM" id="SSF54909">
    <property type="entry name" value="Dimeric alpha+beta barrel"/>
    <property type="match status" value="1"/>
</dbReference>